<evidence type="ECO:0000313" key="2">
    <source>
        <dbReference type="Proteomes" id="UP000732377"/>
    </source>
</evidence>
<dbReference type="Proteomes" id="UP000732377">
    <property type="component" value="Unassembled WGS sequence"/>
</dbReference>
<dbReference type="RefSeq" id="WP_273381424.1">
    <property type="nucleotide sequence ID" value="NZ_PIUK01000305.1"/>
</dbReference>
<dbReference type="InterPro" id="IPR016155">
    <property type="entry name" value="Mopterin_synth/thiamin_S_b"/>
</dbReference>
<dbReference type="EMBL" id="PIUK01000305">
    <property type="protein sequence ID" value="MBY6277998.1"/>
    <property type="molecule type" value="Genomic_DNA"/>
</dbReference>
<gene>
    <name evidence="1" type="ORF">CWE10_17820</name>
</gene>
<accession>A0A953IBG2</accession>
<dbReference type="Gene3D" id="3.10.20.30">
    <property type="match status" value="1"/>
</dbReference>
<dbReference type="Pfam" id="PF02597">
    <property type="entry name" value="ThiS"/>
    <property type="match status" value="1"/>
</dbReference>
<comment type="caution">
    <text evidence="1">The sequence shown here is derived from an EMBL/GenBank/DDBJ whole genome shotgun (WGS) entry which is preliminary data.</text>
</comment>
<dbReference type="InterPro" id="IPR012675">
    <property type="entry name" value="Beta-grasp_dom_sf"/>
</dbReference>
<reference evidence="1" key="1">
    <citation type="submission" date="2017-11" db="EMBL/GenBank/DDBJ databases">
        <title>Three new genomes from thermophilic consortium.</title>
        <authorList>
            <person name="Quaggio R."/>
            <person name="Amgarten D."/>
            <person name="Setubal J.C."/>
        </authorList>
    </citation>
    <scope>NUCLEOTIDE SEQUENCE</scope>
    <source>
        <strain evidence="1">ZCTH01-B2</strain>
    </source>
</reference>
<dbReference type="SUPFAM" id="SSF54285">
    <property type="entry name" value="MoaD/ThiS"/>
    <property type="match status" value="1"/>
</dbReference>
<dbReference type="AlphaFoldDB" id="A0A953IBG2"/>
<sequence length="78" mass="8137">MVTVRLFGTLRLDAGRRRVEVDAATVAEALEKAAAALGLADPGPLLQAAVYVNGERAGMRTRLKDGDELYLLSPAAGG</sequence>
<dbReference type="InterPro" id="IPR003749">
    <property type="entry name" value="ThiS/MoaD-like"/>
</dbReference>
<protein>
    <recommendedName>
        <fullName evidence="3">MoaD/ThiS family protein</fullName>
    </recommendedName>
</protein>
<dbReference type="CDD" id="cd17040">
    <property type="entry name" value="Ubl_MoaD_like"/>
    <property type="match status" value="1"/>
</dbReference>
<name>A0A953IBG2_SYMTR</name>
<evidence type="ECO:0008006" key="3">
    <source>
        <dbReference type="Google" id="ProtNLM"/>
    </source>
</evidence>
<proteinExistence type="predicted"/>
<evidence type="ECO:0000313" key="1">
    <source>
        <dbReference type="EMBL" id="MBY6277998.1"/>
    </source>
</evidence>
<organism evidence="1 2">
    <name type="scientific">Symbiobacterium thermophilum</name>
    <dbReference type="NCBI Taxonomy" id="2734"/>
    <lineage>
        <taxon>Bacteria</taxon>
        <taxon>Bacillati</taxon>
        <taxon>Bacillota</taxon>
        <taxon>Clostridia</taxon>
        <taxon>Eubacteriales</taxon>
        <taxon>Symbiobacteriaceae</taxon>
        <taxon>Symbiobacterium</taxon>
    </lineage>
</organism>